<feature type="compositionally biased region" description="Basic and acidic residues" evidence="1">
    <location>
        <begin position="18"/>
        <end position="30"/>
    </location>
</feature>
<sequence length="732" mass="82858">MRSHAPSPEDDAAEESETERTASIHIKDEQLTGGGGGRSDADAEYETVEDEDDEEEEWDKSTAEIMSISSDELHETRPNRWTGPPATWRNWTQEDRNAWISIEGARSQDLGVHLYNAFALKKAAAAIDGGDIQHGNDDGGGRRWAPPKVWTAWPLSEDDVPDDWLLPRTVDMLEEDTVRRRDWKDLLPGTGLEEEISAAVMKFAKERFMRRDFSAARKKETIKHSVEIESGSLRRPGSVSDGQSDDSGGEETDRGRTPGRESRKRRRSPSYFPILSADDAGMYRMVRPATRRIMEQLDETLRVLHNSRIAALRNFSTYESASEEEEEEEAAATDKEPDEVGDAVGSSTTHLKRRGRPRHASPRYYESERSLQTSRGRPRRVHVPREGETEEEMLIRVRRQSKRRNPIYDSDAADGELSCSRSVSRTKRKPVARVGQSVSRSFGESRSRSRSAISPATLEDYRNDHMYSLRDWRDVLGAAALAGFASGVVARATQRCATLFREDMTMNTLREVPIKDELMAGLETKRYIPDVVPEDVMFSDEDVDDDMDEKTELKLTLQQRRATSRQPSIVVRPAEPQSSPVMKREASGSESEKKRRQRSATPGGVKNIFCPHADCRMAVTSFARHYNLRRHLEKQHGEVMTPRARGRSRSVMTTDNEWEDEDEEDSVGEMDGAVHVDGFLRPIQIQRGWTNISKGTDRGGRYRVKGFVKDSEDEDDSNNSDAGEHQKLELSD</sequence>
<keyword evidence="4" id="KW-1185">Reference proteome</keyword>
<reference evidence="3" key="1">
    <citation type="journal article" date="2023" name="Mol. Phylogenet. Evol.">
        <title>Genome-scale phylogeny and comparative genomics of the fungal order Sordariales.</title>
        <authorList>
            <person name="Hensen N."/>
            <person name="Bonometti L."/>
            <person name="Westerberg I."/>
            <person name="Brannstrom I.O."/>
            <person name="Guillou S."/>
            <person name="Cros-Aarteil S."/>
            <person name="Calhoun S."/>
            <person name="Haridas S."/>
            <person name="Kuo A."/>
            <person name="Mondo S."/>
            <person name="Pangilinan J."/>
            <person name="Riley R."/>
            <person name="LaButti K."/>
            <person name="Andreopoulos B."/>
            <person name="Lipzen A."/>
            <person name="Chen C."/>
            <person name="Yan M."/>
            <person name="Daum C."/>
            <person name="Ng V."/>
            <person name="Clum A."/>
            <person name="Steindorff A."/>
            <person name="Ohm R.A."/>
            <person name="Martin F."/>
            <person name="Silar P."/>
            <person name="Natvig D.O."/>
            <person name="Lalanne C."/>
            <person name="Gautier V."/>
            <person name="Ament-Velasquez S.L."/>
            <person name="Kruys A."/>
            <person name="Hutchinson M.I."/>
            <person name="Powell A.J."/>
            <person name="Barry K."/>
            <person name="Miller A.N."/>
            <person name="Grigoriev I.V."/>
            <person name="Debuchy R."/>
            <person name="Gladieux P."/>
            <person name="Hiltunen Thoren M."/>
            <person name="Johannesson H."/>
        </authorList>
    </citation>
    <scope>NUCLEOTIDE SEQUENCE</scope>
    <source>
        <strain evidence="3">CBS 118394</strain>
    </source>
</reference>
<evidence type="ECO:0000313" key="3">
    <source>
        <dbReference type="EMBL" id="KAK3329097.1"/>
    </source>
</evidence>
<gene>
    <name evidence="3" type="ORF">B0H66DRAFT_13850</name>
</gene>
<comment type="caution">
    <text evidence="3">The sequence shown here is derived from an EMBL/GenBank/DDBJ whole genome shotgun (WGS) entry which is preliminary data.</text>
</comment>
<feature type="compositionally biased region" description="Basic residues" evidence="1">
    <location>
        <begin position="396"/>
        <end position="405"/>
    </location>
</feature>
<organism evidence="3 4">
    <name type="scientific">Apodospora peruviana</name>
    <dbReference type="NCBI Taxonomy" id="516989"/>
    <lineage>
        <taxon>Eukaryota</taxon>
        <taxon>Fungi</taxon>
        <taxon>Dikarya</taxon>
        <taxon>Ascomycota</taxon>
        <taxon>Pezizomycotina</taxon>
        <taxon>Sordariomycetes</taxon>
        <taxon>Sordariomycetidae</taxon>
        <taxon>Sordariales</taxon>
        <taxon>Lasiosphaeriaceae</taxon>
        <taxon>Apodospora</taxon>
    </lineage>
</organism>
<feature type="compositionally biased region" description="Acidic residues" evidence="1">
    <location>
        <begin position="8"/>
        <end position="17"/>
    </location>
</feature>
<feature type="compositionally biased region" description="Acidic residues" evidence="1">
    <location>
        <begin position="42"/>
        <end position="58"/>
    </location>
</feature>
<feature type="region of interest" description="Disordered" evidence="1">
    <location>
        <begin position="219"/>
        <end position="273"/>
    </location>
</feature>
<dbReference type="InterPro" id="IPR019622">
    <property type="entry name" value="Rrn9_dom"/>
</dbReference>
<feature type="region of interest" description="Disordered" evidence="1">
    <location>
        <begin position="691"/>
        <end position="732"/>
    </location>
</feature>
<accession>A0AAE0IQJ2</accession>
<evidence type="ECO:0000256" key="1">
    <source>
        <dbReference type="SAM" id="MobiDB-lite"/>
    </source>
</evidence>
<feature type="domain" description="Rrn9" evidence="2">
    <location>
        <begin position="103"/>
        <end position="162"/>
    </location>
</feature>
<feature type="compositionally biased region" description="Polar residues" evidence="1">
    <location>
        <begin position="557"/>
        <end position="567"/>
    </location>
</feature>
<feature type="region of interest" description="Disordered" evidence="1">
    <location>
        <begin position="1"/>
        <end position="87"/>
    </location>
</feature>
<feature type="region of interest" description="Disordered" evidence="1">
    <location>
        <begin position="557"/>
        <end position="609"/>
    </location>
</feature>
<proteinExistence type="predicted"/>
<reference evidence="3" key="2">
    <citation type="submission" date="2023-06" db="EMBL/GenBank/DDBJ databases">
        <authorList>
            <consortium name="Lawrence Berkeley National Laboratory"/>
            <person name="Haridas S."/>
            <person name="Hensen N."/>
            <person name="Bonometti L."/>
            <person name="Westerberg I."/>
            <person name="Brannstrom I.O."/>
            <person name="Guillou S."/>
            <person name="Cros-Aarteil S."/>
            <person name="Calhoun S."/>
            <person name="Kuo A."/>
            <person name="Mondo S."/>
            <person name="Pangilinan J."/>
            <person name="Riley R."/>
            <person name="Labutti K."/>
            <person name="Andreopoulos B."/>
            <person name="Lipzen A."/>
            <person name="Chen C."/>
            <person name="Yanf M."/>
            <person name="Daum C."/>
            <person name="Ng V."/>
            <person name="Clum A."/>
            <person name="Steindorff A."/>
            <person name="Ohm R."/>
            <person name="Martin F."/>
            <person name="Silar P."/>
            <person name="Natvig D."/>
            <person name="Lalanne C."/>
            <person name="Gautier V."/>
            <person name="Ament-Velasquez S.L."/>
            <person name="Kruys A."/>
            <person name="Hutchinson M.I."/>
            <person name="Powell A.J."/>
            <person name="Barry K."/>
            <person name="Miller A.N."/>
            <person name="Grigoriev I.V."/>
            <person name="Debuchy R."/>
            <person name="Gladieux P."/>
            <person name="Thoren M.H."/>
            <person name="Johannesson H."/>
        </authorList>
    </citation>
    <scope>NUCLEOTIDE SEQUENCE</scope>
    <source>
        <strain evidence="3">CBS 118394</strain>
    </source>
</reference>
<feature type="compositionally biased region" description="Basic residues" evidence="1">
    <location>
        <begin position="350"/>
        <end position="361"/>
    </location>
</feature>
<dbReference type="EMBL" id="JAUEDM010000001">
    <property type="protein sequence ID" value="KAK3329097.1"/>
    <property type="molecule type" value="Genomic_DNA"/>
</dbReference>
<feature type="compositionally biased region" description="Basic and acidic residues" evidence="1">
    <location>
        <begin position="582"/>
        <end position="593"/>
    </location>
</feature>
<protein>
    <recommendedName>
        <fullName evidence="2">Rrn9 domain-containing protein</fullName>
    </recommendedName>
</protein>
<dbReference type="Pfam" id="PF10680">
    <property type="entry name" value="RRN9"/>
    <property type="match status" value="1"/>
</dbReference>
<dbReference type="AlphaFoldDB" id="A0AAE0IQJ2"/>
<feature type="compositionally biased region" description="Acidic residues" evidence="1">
    <location>
        <begin position="656"/>
        <end position="667"/>
    </location>
</feature>
<dbReference type="Proteomes" id="UP001283341">
    <property type="component" value="Unassembled WGS sequence"/>
</dbReference>
<evidence type="ECO:0000259" key="2">
    <source>
        <dbReference type="Pfam" id="PF10680"/>
    </source>
</evidence>
<feature type="compositionally biased region" description="Acidic residues" evidence="1">
    <location>
        <begin position="321"/>
        <end position="341"/>
    </location>
</feature>
<feature type="compositionally biased region" description="Basic and acidic residues" evidence="1">
    <location>
        <begin position="722"/>
        <end position="732"/>
    </location>
</feature>
<evidence type="ECO:0000313" key="4">
    <source>
        <dbReference type="Proteomes" id="UP001283341"/>
    </source>
</evidence>
<feature type="compositionally biased region" description="Basic and acidic residues" evidence="1">
    <location>
        <begin position="251"/>
        <end position="261"/>
    </location>
</feature>
<feature type="region of interest" description="Disordered" evidence="1">
    <location>
        <begin position="317"/>
        <end position="452"/>
    </location>
</feature>
<feature type="region of interest" description="Disordered" evidence="1">
    <location>
        <begin position="633"/>
        <end position="667"/>
    </location>
</feature>
<name>A0AAE0IQJ2_9PEZI</name>